<accession>A0A2N5DTT1</accession>
<name>A0A2N5DTT1_9GAMM</name>
<dbReference type="OrthoDB" id="6636260at2"/>
<organism evidence="1 2">
    <name type="scientific">Chimaeribacter californicus</name>
    <dbReference type="NCBI Taxonomy" id="2060067"/>
    <lineage>
        <taxon>Bacteria</taxon>
        <taxon>Pseudomonadati</taxon>
        <taxon>Pseudomonadota</taxon>
        <taxon>Gammaproteobacteria</taxon>
        <taxon>Enterobacterales</taxon>
        <taxon>Yersiniaceae</taxon>
        <taxon>Chimaeribacter</taxon>
    </lineage>
</organism>
<keyword evidence="2" id="KW-1185">Reference proteome</keyword>
<dbReference type="EMBL" id="PJZF01000045">
    <property type="protein sequence ID" value="PLR29959.1"/>
    <property type="molecule type" value="Genomic_DNA"/>
</dbReference>
<evidence type="ECO:0000313" key="2">
    <source>
        <dbReference type="Proteomes" id="UP000234240"/>
    </source>
</evidence>
<dbReference type="RefSeq" id="WP_101818539.1">
    <property type="nucleotide sequence ID" value="NZ_PJZF01000045.1"/>
</dbReference>
<gene>
    <name evidence="1" type="ORF">CYR55_22525</name>
</gene>
<sequence length="240" mass="25888">MKGNFFQSGALRSDGLTAFAMGAKAPEQPMLESVTNNAPPAEEPKKEITLEEAHQMILEKAAAAVATNQLADAAQAVFSWADGDDHSYDALDGYAQAEAGIGDDTDPTDDQLDAYFTVLGNMADFMVAAGADEDAVQALFDDEDDDIAGSLGTEFQGLDDADRSELITAYSLSADDSMVEAVEKVVRKGKVVLIRKPFKKHHMTSAQRMALKKARSKAFTAQAKLHRAKSMKLRAKRIGR</sequence>
<reference evidence="1 2" key="1">
    <citation type="submission" date="2017-12" db="EMBL/GenBank/DDBJ databases">
        <title>Characterization of six clinical isolates of Enterochimera gen. nov., a novel genus of the Yersiniaciae family and the three species Enterochimera arupensis sp. nov., Enterochimera coloradensis sp. nov, and Enterochimera californica sp. nov.</title>
        <authorList>
            <person name="Rossi A."/>
            <person name="Fisher M."/>
        </authorList>
    </citation>
    <scope>NUCLEOTIDE SEQUENCE [LARGE SCALE GENOMIC DNA]</scope>
    <source>
        <strain evidence="2">2015-Iso6</strain>
    </source>
</reference>
<dbReference type="Proteomes" id="UP000234240">
    <property type="component" value="Unassembled WGS sequence"/>
</dbReference>
<evidence type="ECO:0000313" key="1">
    <source>
        <dbReference type="EMBL" id="PLR29959.1"/>
    </source>
</evidence>
<protein>
    <submittedName>
        <fullName evidence="1">Uncharacterized protein</fullName>
    </submittedName>
</protein>
<proteinExistence type="predicted"/>
<comment type="caution">
    <text evidence="1">The sequence shown here is derived from an EMBL/GenBank/DDBJ whole genome shotgun (WGS) entry which is preliminary data.</text>
</comment>
<dbReference type="AlphaFoldDB" id="A0A2N5DTT1"/>